<name>A0A5D3WMW3_9BACT</name>
<dbReference type="InterPro" id="IPR050480">
    <property type="entry name" value="CysZ-like"/>
</dbReference>
<keyword evidence="5" id="KW-0028">Amino-acid biosynthesis</keyword>
<evidence type="ECO:0000256" key="9">
    <source>
        <dbReference type="ARBA" id="ARBA00023136"/>
    </source>
</evidence>
<keyword evidence="3" id="KW-1003">Cell membrane</keyword>
<evidence type="ECO:0000256" key="5">
    <source>
        <dbReference type="ARBA" id="ARBA00022605"/>
    </source>
</evidence>
<feature type="transmembrane region" description="Helical" evidence="10">
    <location>
        <begin position="210"/>
        <end position="233"/>
    </location>
</feature>
<dbReference type="Proteomes" id="UP000324159">
    <property type="component" value="Unassembled WGS sequence"/>
</dbReference>
<keyword evidence="8" id="KW-0764">Sulfate transport</keyword>
<sequence>MAELLRDNPLSRFARGFFYPFRGGRFLLKTPRLWQYVLIPFLINTLVFSLAVWLGLDFFDTRIESMIPSGEGWYWLLLYYLLWVVAVLLTAILVFFSFTVVGNLIASPFNEILSERTEALVTGRAVSVRFSLREAWRVLVDESRKMLLFVIGMGLLLLLNLIPGFGTLVYSILSFFLTVYFLVIEYTGYVFSRKGQGFSEQRRFLRGRRFLALGFGVGVLCLLAIPFLQFFAIPLGVVGATLLWCDCRQEAADREEIS</sequence>
<dbReference type="RefSeq" id="WP_148894099.1">
    <property type="nucleotide sequence ID" value="NZ_VNIB01000001.1"/>
</dbReference>
<dbReference type="Pfam" id="PF07264">
    <property type="entry name" value="EI24"/>
    <property type="match status" value="1"/>
</dbReference>
<gene>
    <name evidence="11" type="ORF">EDC39_10157</name>
</gene>
<feature type="transmembrane region" description="Helical" evidence="10">
    <location>
        <begin position="33"/>
        <end position="56"/>
    </location>
</feature>
<evidence type="ECO:0000256" key="1">
    <source>
        <dbReference type="ARBA" id="ARBA00004141"/>
    </source>
</evidence>
<proteinExistence type="predicted"/>
<dbReference type="GO" id="GO:0019344">
    <property type="term" value="P:cysteine biosynthetic process"/>
    <property type="evidence" value="ECO:0007669"/>
    <property type="project" value="TreeGrafter"/>
</dbReference>
<dbReference type="GO" id="GO:0000103">
    <property type="term" value="P:sulfate assimilation"/>
    <property type="evidence" value="ECO:0007669"/>
    <property type="project" value="TreeGrafter"/>
</dbReference>
<keyword evidence="4" id="KW-0997">Cell inner membrane</keyword>
<reference evidence="11 12" key="1">
    <citation type="submission" date="2019-07" db="EMBL/GenBank/DDBJ databases">
        <title>Genomic Encyclopedia of Type Strains, Phase IV (KMG-IV): sequencing the most valuable type-strain genomes for metagenomic binning, comparative biology and taxonomic classification.</title>
        <authorList>
            <person name="Goeker M."/>
        </authorList>
    </citation>
    <scope>NUCLEOTIDE SEQUENCE [LARGE SCALE GENOMIC DNA]</scope>
    <source>
        <strain evidence="11 12">SS015</strain>
    </source>
</reference>
<dbReference type="AlphaFoldDB" id="A0A5D3WMW3"/>
<keyword evidence="9 10" id="KW-0472">Membrane</keyword>
<feature type="transmembrane region" description="Helical" evidence="10">
    <location>
        <begin position="76"/>
        <end position="106"/>
    </location>
</feature>
<dbReference type="PANTHER" id="PTHR37468:SF1">
    <property type="entry name" value="SULFATE TRANSPORTER CYSZ"/>
    <property type="match status" value="1"/>
</dbReference>
<comment type="subcellular location">
    <subcellularLocation>
        <location evidence="1">Membrane</location>
        <topology evidence="1">Multi-pass membrane protein</topology>
    </subcellularLocation>
</comment>
<dbReference type="PANTHER" id="PTHR37468">
    <property type="entry name" value="SULFATE TRANSPORTER CYSZ"/>
    <property type="match status" value="1"/>
</dbReference>
<comment type="caution">
    <text evidence="11">The sequence shown here is derived from an EMBL/GenBank/DDBJ whole genome shotgun (WGS) entry which is preliminary data.</text>
</comment>
<evidence type="ECO:0000256" key="10">
    <source>
        <dbReference type="SAM" id="Phobius"/>
    </source>
</evidence>
<evidence type="ECO:0000256" key="2">
    <source>
        <dbReference type="ARBA" id="ARBA00022448"/>
    </source>
</evidence>
<evidence type="ECO:0000256" key="6">
    <source>
        <dbReference type="ARBA" id="ARBA00022692"/>
    </source>
</evidence>
<dbReference type="GO" id="GO:0005886">
    <property type="term" value="C:plasma membrane"/>
    <property type="evidence" value="ECO:0007669"/>
    <property type="project" value="TreeGrafter"/>
</dbReference>
<organism evidence="11 12">
    <name type="scientific">Geothermobacter ehrlichii</name>
    <dbReference type="NCBI Taxonomy" id="213224"/>
    <lineage>
        <taxon>Bacteria</taxon>
        <taxon>Pseudomonadati</taxon>
        <taxon>Thermodesulfobacteriota</taxon>
        <taxon>Desulfuromonadia</taxon>
        <taxon>Desulfuromonadales</taxon>
        <taxon>Geothermobacteraceae</taxon>
        <taxon>Geothermobacter</taxon>
    </lineage>
</organism>
<evidence type="ECO:0000313" key="12">
    <source>
        <dbReference type="Proteomes" id="UP000324159"/>
    </source>
</evidence>
<evidence type="ECO:0000313" key="11">
    <source>
        <dbReference type="EMBL" id="TYO99897.1"/>
    </source>
</evidence>
<evidence type="ECO:0000256" key="3">
    <source>
        <dbReference type="ARBA" id="ARBA00022475"/>
    </source>
</evidence>
<dbReference type="EMBL" id="VNIB01000001">
    <property type="protein sequence ID" value="TYO99897.1"/>
    <property type="molecule type" value="Genomic_DNA"/>
</dbReference>
<dbReference type="GO" id="GO:0009675">
    <property type="term" value="F:high-affinity sulfate:proton symporter activity"/>
    <property type="evidence" value="ECO:0007669"/>
    <property type="project" value="TreeGrafter"/>
</dbReference>
<feature type="transmembrane region" description="Helical" evidence="10">
    <location>
        <begin position="168"/>
        <end position="189"/>
    </location>
</feature>
<dbReference type="InterPro" id="IPR059112">
    <property type="entry name" value="CysZ/EI24"/>
</dbReference>
<evidence type="ECO:0000256" key="8">
    <source>
        <dbReference type="ARBA" id="ARBA00023032"/>
    </source>
</evidence>
<feature type="transmembrane region" description="Helical" evidence="10">
    <location>
        <begin position="146"/>
        <end position="162"/>
    </location>
</feature>
<keyword evidence="2" id="KW-0813">Transport</keyword>
<dbReference type="OrthoDB" id="5401552at2"/>
<evidence type="ECO:0000256" key="7">
    <source>
        <dbReference type="ARBA" id="ARBA00022989"/>
    </source>
</evidence>
<keyword evidence="7 10" id="KW-1133">Transmembrane helix</keyword>
<protein>
    <submittedName>
        <fullName evidence="11">CysZ protein</fullName>
    </submittedName>
</protein>
<accession>A0A5D3WMW3</accession>
<keyword evidence="6 10" id="KW-0812">Transmembrane</keyword>
<keyword evidence="12" id="KW-1185">Reference proteome</keyword>
<evidence type="ECO:0000256" key="4">
    <source>
        <dbReference type="ARBA" id="ARBA00022519"/>
    </source>
</evidence>
<dbReference type="NCBIfam" id="NF003433">
    <property type="entry name" value="PRK04949.1"/>
    <property type="match status" value="1"/>
</dbReference>